<protein>
    <recommendedName>
        <fullName evidence="2">Flagellar protein FliT</fullName>
    </recommendedName>
</protein>
<dbReference type="AlphaFoldDB" id="A0AAU7DH75"/>
<organism evidence="1">
    <name type="scientific">Telmatobacter sp. DSM 110680</name>
    <dbReference type="NCBI Taxonomy" id="3036704"/>
    <lineage>
        <taxon>Bacteria</taxon>
        <taxon>Pseudomonadati</taxon>
        <taxon>Acidobacteriota</taxon>
        <taxon>Terriglobia</taxon>
        <taxon>Terriglobales</taxon>
        <taxon>Acidobacteriaceae</taxon>
        <taxon>Telmatobacter</taxon>
    </lineage>
</organism>
<dbReference type="EMBL" id="CP121196">
    <property type="protein sequence ID" value="XBH16156.1"/>
    <property type="molecule type" value="Genomic_DNA"/>
</dbReference>
<evidence type="ECO:0008006" key="2">
    <source>
        <dbReference type="Google" id="ProtNLM"/>
    </source>
</evidence>
<sequence length="117" mass="12778">MDPTIMSASERQPGLRSILTDASQALAHIDGDKLEEMAAYCAALIQDEGASDDLSLLVDPEYGTARKEMAIFMRVLEATRANLNVMRRLREMHVARLEYGSSAGLNITSDGSDHGDH</sequence>
<reference evidence="1" key="1">
    <citation type="submission" date="2023-03" db="EMBL/GenBank/DDBJ databases">
        <title>Edaphobacter sp.</title>
        <authorList>
            <person name="Huber K.J."/>
            <person name="Papendorf J."/>
            <person name="Pilke C."/>
            <person name="Bunk B."/>
            <person name="Sproeer C."/>
            <person name="Pester M."/>
        </authorList>
    </citation>
    <scope>NUCLEOTIDE SEQUENCE</scope>
    <source>
        <strain evidence="1">DSM 110680</strain>
    </source>
</reference>
<evidence type="ECO:0000313" key="1">
    <source>
        <dbReference type="EMBL" id="XBH16156.1"/>
    </source>
</evidence>
<accession>A0AAU7DH75</accession>
<dbReference type="RefSeq" id="WP_348261383.1">
    <property type="nucleotide sequence ID" value="NZ_CP121196.1"/>
</dbReference>
<gene>
    <name evidence="1" type="ORF">P8935_16455</name>
</gene>
<proteinExistence type="predicted"/>
<name>A0AAU7DH75_9BACT</name>